<dbReference type="GO" id="GO:0071763">
    <property type="term" value="P:nuclear membrane organization"/>
    <property type="evidence" value="ECO:0007669"/>
    <property type="project" value="TreeGrafter"/>
</dbReference>
<evidence type="ECO:0000313" key="2">
    <source>
        <dbReference type="EMBL" id="OHE98071.1"/>
    </source>
</evidence>
<organism evidence="2 3">
    <name type="scientific">Colletotrichum orchidophilum</name>
    <dbReference type="NCBI Taxonomy" id="1209926"/>
    <lineage>
        <taxon>Eukaryota</taxon>
        <taxon>Fungi</taxon>
        <taxon>Dikarya</taxon>
        <taxon>Ascomycota</taxon>
        <taxon>Pezizomycotina</taxon>
        <taxon>Sordariomycetes</taxon>
        <taxon>Hypocreomycetidae</taxon>
        <taxon>Glomerellales</taxon>
        <taxon>Glomerellaceae</taxon>
        <taxon>Colletotrichum</taxon>
    </lineage>
</organism>
<sequence>MDSTQSSNRKQAISKPMTDKTWSEIDIVETNPRLEENNNAATATKVLPRTRVVKHTQTSLESASRTRTKKFKRENESLGTSRSVPSRKLVITPPLETIPSLNNNVDSLQPEFNANSITVKELIEIFVAYKIKFYHNSKKESLIALFEKEVEPRASATLRERAKIKRSAEGIVNVRSYEPVYQETNLIMH</sequence>
<feature type="region of interest" description="Disordered" evidence="1">
    <location>
        <begin position="56"/>
        <end position="83"/>
    </location>
</feature>
<gene>
    <name evidence="2" type="ORF">CORC01_06585</name>
</gene>
<proteinExistence type="predicted"/>
<keyword evidence="3" id="KW-1185">Reference proteome</keyword>
<dbReference type="PANTHER" id="PTHR47808">
    <property type="entry name" value="INNER NUCLEAR MEMBRANE PROTEIN HEH2-RELATED"/>
    <property type="match status" value="1"/>
</dbReference>
<dbReference type="PANTHER" id="PTHR47808:SF2">
    <property type="entry name" value="LEM DOMAIN-CONTAINING PROTEIN 2"/>
    <property type="match status" value="1"/>
</dbReference>
<dbReference type="InterPro" id="IPR044780">
    <property type="entry name" value="Heh2/Src1"/>
</dbReference>
<reference evidence="2 3" key="1">
    <citation type="submission" date="2016-09" db="EMBL/GenBank/DDBJ databases">
        <authorList>
            <person name="Capua I."/>
            <person name="De Benedictis P."/>
            <person name="Joannis T."/>
            <person name="Lombin L.H."/>
            <person name="Cattoli G."/>
        </authorList>
    </citation>
    <scope>NUCLEOTIDE SEQUENCE [LARGE SCALE GENOMIC DNA]</scope>
    <source>
        <strain evidence="2 3">IMI 309357</strain>
    </source>
</reference>
<feature type="compositionally biased region" description="Polar residues" evidence="1">
    <location>
        <begin position="1"/>
        <end position="11"/>
    </location>
</feature>
<dbReference type="AlphaFoldDB" id="A0A1G4B9K5"/>
<dbReference type="GO" id="GO:0005783">
    <property type="term" value="C:endoplasmic reticulum"/>
    <property type="evidence" value="ECO:0007669"/>
    <property type="project" value="TreeGrafter"/>
</dbReference>
<dbReference type="Proteomes" id="UP000176998">
    <property type="component" value="Unassembled WGS sequence"/>
</dbReference>
<dbReference type="GO" id="GO:0003682">
    <property type="term" value="F:chromatin binding"/>
    <property type="evidence" value="ECO:0007669"/>
    <property type="project" value="InterPro"/>
</dbReference>
<dbReference type="OrthoDB" id="2503928at2759"/>
<protein>
    <recommendedName>
        <fullName evidence="4">HeH/LEM domain-containing protein</fullName>
    </recommendedName>
</protein>
<dbReference type="RefSeq" id="XP_022475223.1">
    <property type="nucleotide sequence ID" value="XM_022618225.1"/>
</dbReference>
<feature type="region of interest" description="Disordered" evidence="1">
    <location>
        <begin position="1"/>
        <end position="24"/>
    </location>
</feature>
<dbReference type="GeneID" id="34559735"/>
<dbReference type="EMBL" id="MJBS01000050">
    <property type="protein sequence ID" value="OHE98071.1"/>
    <property type="molecule type" value="Genomic_DNA"/>
</dbReference>
<name>A0A1G4B9K5_9PEZI</name>
<evidence type="ECO:0008006" key="4">
    <source>
        <dbReference type="Google" id="ProtNLM"/>
    </source>
</evidence>
<accession>A0A1G4B9K5</accession>
<evidence type="ECO:0000313" key="3">
    <source>
        <dbReference type="Proteomes" id="UP000176998"/>
    </source>
</evidence>
<dbReference type="GO" id="GO:0034399">
    <property type="term" value="C:nuclear periphery"/>
    <property type="evidence" value="ECO:0007669"/>
    <property type="project" value="TreeGrafter"/>
</dbReference>
<evidence type="ECO:0000256" key="1">
    <source>
        <dbReference type="SAM" id="MobiDB-lite"/>
    </source>
</evidence>
<comment type="caution">
    <text evidence="2">The sequence shown here is derived from an EMBL/GenBank/DDBJ whole genome shotgun (WGS) entry which is preliminary data.</text>
</comment>
<dbReference type="STRING" id="1209926.A0A1G4B9K5"/>
<feature type="compositionally biased region" description="Polar residues" evidence="1">
    <location>
        <begin position="56"/>
        <end position="65"/>
    </location>
</feature>
<dbReference type="GO" id="GO:0005637">
    <property type="term" value="C:nuclear inner membrane"/>
    <property type="evidence" value="ECO:0007669"/>
    <property type="project" value="InterPro"/>
</dbReference>